<keyword evidence="5" id="KW-1185">Reference proteome</keyword>
<dbReference type="InterPro" id="IPR026043">
    <property type="entry name" value="NadR"/>
</dbReference>
<dbReference type="Pfam" id="PF08279">
    <property type="entry name" value="HTH_11"/>
    <property type="match status" value="1"/>
</dbReference>
<organism evidence="4 5">
    <name type="scientific">Aminobacterium colombiense (strain DSM 12261 / ALA-1)</name>
    <dbReference type="NCBI Taxonomy" id="572547"/>
    <lineage>
        <taxon>Bacteria</taxon>
        <taxon>Thermotogati</taxon>
        <taxon>Synergistota</taxon>
        <taxon>Synergistia</taxon>
        <taxon>Synergistales</taxon>
        <taxon>Aminobacteriaceae</taxon>
        <taxon>Aminobacterium</taxon>
    </lineage>
</organism>
<dbReference type="PANTHER" id="PTHR40068:SF1">
    <property type="entry name" value="TRANSCRIPTION REPRESSOR NIAR-RELATED"/>
    <property type="match status" value="1"/>
</dbReference>
<sequence>MKGPERRKRISNILNTSQSAVKGNELAETFNVSRQVIVQDIALLRAEGHNIIATPQGYMMLSPHQPSSLRSIMCNHTGIKEMKEELDIMVDNGATVIDVMVEHPVYGEIIGNLMLRNHEDVEEFIEKVIQTKAEPLSILTRGAHFHTLEVPNDATFQKIIAALKKKGYLMD</sequence>
<dbReference type="InterPro" id="IPR036388">
    <property type="entry name" value="WH-like_DNA-bd_sf"/>
</dbReference>
<name>D5EH94_AMICL</name>
<dbReference type="InterPro" id="IPR035922">
    <property type="entry name" value="3H_dom_sf"/>
</dbReference>
<dbReference type="HOGENOM" id="CLU_108798_0_0_0"/>
<keyword evidence="1" id="KW-0479">Metal-binding</keyword>
<proteinExistence type="predicted"/>
<keyword evidence="1" id="KW-0533">Nickel</keyword>
<reference evidence="4 5" key="1">
    <citation type="journal article" date="2010" name="Stand. Genomic Sci.">
        <title>Complete genome sequence of Aminobacterium colombiense type strain (ALA-1).</title>
        <authorList>
            <person name="Chertkov O."/>
            <person name="Sikorski J."/>
            <person name="Brambilla E."/>
            <person name="Lapidus A."/>
            <person name="Copeland A."/>
            <person name="Glavina Del Rio T."/>
            <person name="Nolan M."/>
            <person name="Lucas S."/>
            <person name="Tice H."/>
            <person name="Cheng J.F."/>
            <person name="Han C."/>
            <person name="Detter J.C."/>
            <person name="Bruce D."/>
            <person name="Tapia R."/>
            <person name="Goodwin L."/>
            <person name="Pitluck S."/>
            <person name="Liolios K."/>
            <person name="Ivanova N."/>
            <person name="Mavromatis K."/>
            <person name="Ovchinnikova G."/>
            <person name="Pati A."/>
            <person name="Chen A."/>
            <person name="Palaniappan K."/>
            <person name="Land M."/>
            <person name="Hauser L."/>
            <person name="Chang Y.J."/>
            <person name="Jeffries C.D."/>
            <person name="Spring S."/>
            <person name="Rohde M."/>
            <person name="Goker M."/>
            <person name="Bristow J."/>
            <person name="Eisen J.A."/>
            <person name="Markowitz V."/>
            <person name="Hugenholtz P."/>
            <person name="Kyrpides N.C."/>
            <person name="Klenk H.P."/>
        </authorList>
    </citation>
    <scope>NUCLEOTIDE SEQUENCE [LARGE SCALE GENOMIC DNA]</scope>
    <source>
        <strain evidence="5">DSM 12261 / ALA-1</strain>
    </source>
</reference>
<dbReference type="Pfam" id="PF02829">
    <property type="entry name" value="3H"/>
    <property type="match status" value="1"/>
</dbReference>
<dbReference type="Gene3D" id="1.10.10.10">
    <property type="entry name" value="Winged helix-like DNA-binding domain superfamily/Winged helix DNA-binding domain"/>
    <property type="match status" value="1"/>
</dbReference>
<dbReference type="AlphaFoldDB" id="D5EH94"/>
<feature type="domain" description="3H" evidence="2">
    <location>
        <begin position="72"/>
        <end position="169"/>
    </location>
</feature>
<evidence type="ECO:0000259" key="2">
    <source>
        <dbReference type="Pfam" id="PF02829"/>
    </source>
</evidence>
<gene>
    <name evidence="4" type="ordered locus">Amico_1813</name>
</gene>
<dbReference type="STRING" id="572547.Amico_1813"/>
<dbReference type="EMBL" id="CP001997">
    <property type="protein sequence ID" value="ADE57926.1"/>
    <property type="molecule type" value="Genomic_DNA"/>
</dbReference>
<dbReference type="PIRSF" id="PIRSF037847">
    <property type="entry name" value="NiaR"/>
    <property type="match status" value="1"/>
</dbReference>
<protein>
    <submittedName>
        <fullName evidence="4">3H domain protein</fullName>
    </submittedName>
</protein>
<dbReference type="InterPro" id="IPR036390">
    <property type="entry name" value="WH_DNA-bd_sf"/>
</dbReference>
<feature type="binding site" evidence="1">
    <location>
        <position position="76"/>
    </location>
    <ligand>
        <name>Ni(2+)</name>
        <dbReference type="ChEBI" id="CHEBI:49786"/>
    </ligand>
</feature>
<dbReference type="KEGG" id="aco:Amico_1813"/>
<evidence type="ECO:0000259" key="3">
    <source>
        <dbReference type="Pfam" id="PF08279"/>
    </source>
</evidence>
<dbReference type="eggNOG" id="COG1827">
    <property type="taxonomic scope" value="Bacteria"/>
</dbReference>
<feature type="binding site" evidence="1">
    <location>
        <position position="146"/>
    </location>
    <ligand>
        <name>Ni(2+)</name>
        <dbReference type="ChEBI" id="CHEBI:49786"/>
    </ligand>
</feature>
<dbReference type="OrthoDB" id="9792661at2"/>
<evidence type="ECO:0000256" key="1">
    <source>
        <dbReference type="PIRSR" id="PIRSR037847-1"/>
    </source>
</evidence>
<feature type="binding site" evidence="1">
    <location>
        <position position="85"/>
    </location>
    <ligand>
        <name>Ni(2+)</name>
        <dbReference type="ChEBI" id="CHEBI:49786"/>
    </ligand>
</feature>
<dbReference type="Proteomes" id="UP000002366">
    <property type="component" value="Chromosome"/>
</dbReference>
<dbReference type="RefSeq" id="WP_013049188.1">
    <property type="nucleotide sequence ID" value="NC_014011.1"/>
</dbReference>
<dbReference type="InterPro" id="IPR013196">
    <property type="entry name" value="HTH_11"/>
</dbReference>
<accession>D5EH94</accession>
<dbReference type="GO" id="GO:0046872">
    <property type="term" value="F:metal ion binding"/>
    <property type="evidence" value="ECO:0007669"/>
    <property type="project" value="UniProtKB-KW"/>
</dbReference>
<dbReference type="SUPFAM" id="SSF75500">
    <property type="entry name" value="Putative transcriptional regulator TM1602, C-terminal domain"/>
    <property type="match status" value="1"/>
</dbReference>
<evidence type="ECO:0000313" key="4">
    <source>
        <dbReference type="EMBL" id="ADE57926.1"/>
    </source>
</evidence>
<evidence type="ECO:0000313" key="5">
    <source>
        <dbReference type="Proteomes" id="UP000002366"/>
    </source>
</evidence>
<dbReference type="PANTHER" id="PTHR40068">
    <property type="entry name" value="TRANSCRIPTION REPRESSOR NIAR-RELATED"/>
    <property type="match status" value="1"/>
</dbReference>
<feature type="binding site" evidence="1">
    <location>
        <position position="144"/>
    </location>
    <ligand>
        <name>Ni(2+)</name>
        <dbReference type="ChEBI" id="CHEBI:49786"/>
    </ligand>
</feature>
<feature type="domain" description="Helix-turn-helix type 11" evidence="3">
    <location>
        <begin position="6"/>
        <end position="58"/>
    </location>
</feature>
<dbReference type="Gene3D" id="3.30.1340.20">
    <property type="entry name" value="3H domain"/>
    <property type="match status" value="1"/>
</dbReference>
<dbReference type="InterPro" id="IPR004173">
    <property type="entry name" value="3H_domain"/>
</dbReference>
<dbReference type="SUPFAM" id="SSF46785">
    <property type="entry name" value="Winged helix' DNA-binding domain"/>
    <property type="match status" value="1"/>
</dbReference>